<comment type="similarity">
    <text evidence="1">Belongs to the LytR/CpsA/Psr (LCP) family.</text>
</comment>
<evidence type="ECO:0000259" key="2">
    <source>
        <dbReference type="Pfam" id="PF03816"/>
    </source>
</evidence>
<protein>
    <submittedName>
        <fullName evidence="3">LCP family protein</fullName>
    </submittedName>
</protein>
<dbReference type="PANTHER" id="PTHR33392:SF6">
    <property type="entry name" value="POLYISOPRENYL-TEICHOIC ACID--PEPTIDOGLYCAN TEICHOIC ACID TRANSFERASE TAGU"/>
    <property type="match status" value="1"/>
</dbReference>
<comment type="caution">
    <text evidence="3">The sequence shown here is derived from an EMBL/GenBank/DDBJ whole genome shotgun (WGS) entry which is preliminary data.</text>
</comment>
<dbReference type="InterPro" id="IPR004474">
    <property type="entry name" value="LytR_CpsA_psr"/>
</dbReference>
<dbReference type="InterPro" id="IPR050922">
    <property type="entry name" value="LytR/CpsA/Psr_CW_biosynth"/>
</dbReference>
<dbReference type="NCBIfam" id="TIGR00350">
    <property type="entry name" value="lytR_cpsA_psr"/>
    <property type="match status" value="1"/>
</dbReference>
<reference evidence="4" key="1">
    <citation type="journal article" date="2019" name="Int. J. Syst. Evol. Microbiol.">
        <title>The Global Catalogue of Microorganisms (GCM) 10K type strain sequencing project: providing services to taxonomists for standard genome sequencing and annotation.</title>
        <authorList>
            <consortium name="The Broad Institute Genomics Platform"/>
            <consortium name="The Broad Institute Genome Sequencing Center for Infectious Disease"/>
            <person name="Wu L."/>
            <person name="Ma J."/>
        </authorList>
    </citation>
    <scope>NUCLEOTIDE SEQUENCE [LARGE SCALE GENOMIC DNA]</scope>
    <source>
        <strain evidence="4">JCM 31486</strain>
    </source>
</reference>
<sequence>PNQPVPATQENILLVGLDNGFADNGQSNADTIVLVRHNADGSFHALSLPRDSYVDIPGFGMHKLNSAYARGAAGKNAEEGRKLLVKTVQNLTGVKVDHYAFVNQADFGKVANAVGGVEVCLKNAVKDQFSNADFPAGKQVLTGDKVLPAFWNVGTDRATRADYVPLPPEGIVIIDGELLLGRGLPFDLTVHLWMSTPALTRRTPTEDAWSLPAYERYEHEVNPLTTADIAVRVDDPNHPALKE</sequence>
<accession>A0ABW3MJF0</accession>
<evidence type="ECO:0000313" key="3">
    <source>
        <dbReference type="EMBL" id="MFD1049789.1"/>
    </source>
</evidence>
<keyword evidence="4" id="KW-1185">Reference proteome</keyword>
<evidence type="ECO:0000313" key="4">
    <source>
        <dbReference type="Proteomes" id="UP001597045"/>
    </source>
</evidence>
<gene>
    <name evidence="3" type="ORF">ACFQ1S_31785</name>
</gene>
<dbReference type="PANTHER" id="PTHR33392">
    <property type="entry name" value="POLYISOPRENYL-TEICHOIC ACID--PEPTIDOGLYCAN TEICHOIC ACID TRANSFERASE TAGU"/>
    <property type="match status" value="1"/>
</dbReference>
<dbReference type="Pfam" id="PF03816">
    <property type="entry name" value="LytR_cpsA_psr"/>
    <property type="match status" value="1"/>
</dbReference>
<name>A0ABW3MJF0_9PSEU</name>
<evidence type="ECO:0000256" key="1">
    <source>
        <dbReference type="ARBA" id="ARBA00006068"/>
    </source>
</evidence>
<dbReference type="Proteomes" id="UP001597045">
    <property type="component" value="Unassembled WGS sequence"/>
</dbReference>
<proteinExistence type="inferred from homology"/>
<dbReference type="Gene3D" id="3.40.630.190">
    <property type="entry name" value="LCP protein"/>
    <property type="match status" value="1"/>
</dbReference>
<feature type="domain" description="Cell envelope-related transcriptional attenuator" evidence="2">
    <location>
        <begin position="28"/>
        <end position="147"/>
    </location>
</feature>
<dbReference type="EMBL" id="JBHTIS010002402">
    <property type="protein sequence ID" value="MFD1049789.1"/>
    <property type="molecule type" value="Genomic_DNA"/>
</dbReference>
<feature type="non-terminal residue" evidence="3">
    <location>
        <position position="1"/>
    </location>
</feature>
<organism evidence="3 4">
    <name type="scientific">Kibdelosporangium lantanae</name>
    <dbReference type="NCBI Taxonomy" id="1497396"/>
    <lineage>
        <taxon>Bacteria</taxon>
        <taxon>Bacillati</taxon>
        <taxon>Actinomycetota</taxon>
        <taxon>Actinomycetes</taxon>
        <taxon>Pseudonocardiales</taxon>
        <taxon>Pseudonocardiaceae</taxon>
        <taxon>Kibdelosporangium</taxon>
    </lineage>
</organism>